<feature type="compositionally biased region" description="Low complexity" evidence="1">
    <location>
        <begin position="60"/>
        <end position="74"/>
    </location>
</feature>
<sequence length="465" mass="46293">MASVDVPAGRARRRRAVPALGVTVTLCVLTALAVMPGPAAPGDPTASPVAVLTDPDEQGGETPTAEPTGTDPGPTTAPPTIDPPQETGAPPTSDPPPTTGTPGPAGPTTAAPPTGTPTRPSRPPVQPSAPHSVPAPHPLGVRVSTGDVTLTPAYWNASSTVTTLRVTVANTGSTTARVALSYRLPTGLTDAGTAGCAATGGGAYRCGEWTAPAGARFSSLIRLRVAGDAWRRMPLGGSVAVTASAPAVPGSAGDDEGFAVLFPPGPPAAGIALEADEVTFDISGTATELAVRLTNTGTADATGRIDVLLPAGVSVPAPPAGCVPLDPSRTRCDVGAIRAGGHVSLRLPVEATPAAQRNAPLAGAVVARLVPARSPARQVQMSFRISAAVALATLVAAPTPTGSQGVLGAGGRLPDEAGGSSERRIAMVLVVVSTLLIVLALWLAGAAMRRRLTRPVVPDGHDAKV</sequence>
<dbReference type="RefSeq" id="WP_076470653.1">
    <property type="nucleotide sequence ID" value="NZ_FTNF01000007.1"/>
</dbReference>
<feature type="compositionally biased region" description="Low complexity" evidence="1">
    <location>
        <begin position="100"/>
        <end position="119"/>
    </location>
</feature>
<evidence type="ECO:0000256" key="2">
    <source>
        <dbReference type="SAM" id="Phobius"/>
    </source>
</evidence>
<organism evidence="3 4">
    <name type="scientific">Micromonospora avicenniae</name>
    <dbReference type="NCBI Taxonomy" id="1198245"/>
    <lineage>
        <taxon>Bacteria</taxon>
        <taxon>Bacillati</taxon>
        <taxon>Actinomycetota</taxon>
        <taxon>Actinomycetes</taxon>
        <taxon>Micromonosporales</taxon>
        <taxon>Micromonosporaceae</taxon>
        <taxon>Micromonospora</taxon>
    </lineage>
</organism>
<dbReference type="AlphaFoldDB" id="A0A1N6YY46"/>
<dbReference type="EMBL" id="FTNF01000007">
    <property type="protein sequence ID" value="SIR19517.1"/>
    <property type="molecule type" value="Genomic_DNA"/>
</dbReference>
<feature type="transmembrane region" description="Helical" evidence="2">
    <location>
        <begin position="425"/>
        <end position="444"/>
    </location>
</feature>
<keyword evidence="2" id="KW-0472">Membrane</keyword>
<evidence type="ECO:0000313" key="3">
    <source>
        <dbReference type="EMBL" id="SIR19517.1"/>
    </source>
</evidence>
<evidence type="ECO:0000256" key="1">
    <source>
        <dbReference type="SAM" id="MobiDB-lite"/>
    </source>
</evidence>
<keyword evidence="2" id="KW-1133">Transmembrane helix</keyword>
<gene>
    <name evidence="3" type="ORF">SAMN05444858_10780</name>
</gene>
<name>A0A1N6YY46_9ACTN</name>
<proteinExistence type="predicted"/>
<evidence type="ECO:0000313" key="4">
    <source>
        <dbReference type="Proteomes" id="UP000186004"/>
    </source>
</evidence>
<keyword evidence="2" id="KW-0812">Transmembrane</keyword>
<accession>A0A1N6YY46</accession>
<feature type="compositionally biased region" description="Pro residues" evidence="1">
    <location>
        <begin position="120"/>
        <end position="137"/>
    </location>
</feature>
<feature type="region of interest" description="Disordered" evidence="1">
    <location>
        <begin position="40"/>
        <end position="144"/>
    </location>
</feature>
<dbReference type="OrthoDB" id="3405477at2"/>
<protein>
    <submittedName>
        <fullName evidence="3">Uncharacterized protein</fullName>
    </submittedName>
</protein>
<dbReference type="STRING" id="1198245.SAMN05444858_10780"/>
<keyword evidence="4" id="KW-1185">Reference proteome</keyword>
<dbReference type="Proteomes" id="UP000186004">
    <property type="component" value="Unassembled WGS sequence"/>
</dbReference>
<reference evidence="3 4" key="1">
    <citation type="submission" date="2017-01" db="EMBL/GenBank/DDBJ databases">
        <authorList>
            <person name="Mah S.A."/>
            <person name="Swanson W.J."/>
            <person name="Moy G.W."/>
            <person name="Vacquier V.D."/>
        </authorList>
    </citation>
    <scope>NUCLEOTIDE SEQUENCE [LARGE SCALE GENOMIC DNA]</scope>
    <source>
        <strain evidence="3 4">DSM 45758</strain>
    </source>
</reference>